<keyword evidence="6" id="KW-1185">Reference proteome</keyword>
<dbReference type="OrthoDB" id="9814490at2"/>
<dbReference type="InterPro" id="IPR018357">
    <property type="entry name" value="Hexapep_transf_CS"/>
</dbReference>
<evidence type="ECO:0000256" key="3">
    <source>
        <dbReference type="ARBA" id="ARBA00022737"/>
    </source>
</evidence>
<evidence type="ECO:0000313" key="5">
    <source>
        <dbReference type="EMBL" id="SHG34962.1"/>
    </source>
</evidence>
<dbReference type="AlphaFoldDB" id="A0A1M5J346"/>
<evidence type="ECO:0000256" key="2">
    <source>
        <dbReference type="ARBA" id="ARBA00022679"/>
    </source>
</evidence>
<dbReference type="PANTHER" id="PTHR43300:SF11">
    <property type="entry name" value="ACETYLTRANSFERASE RV3034C-RELATED"/>
    <property type="match status" value="1"/>
</dbReference>
<dbReference type="PANTHER" id="PTHR43300">
    <property type="entry name" value="ACETYLTRANSFERASE"/>
    <property type="match status" value="1"/>
</dbReference>
<organism evidence="5 6">
    <name type="scientific">Fodinibius roseus</name>
    <dbReference type="NCBI Taxonomy" id="1194090"/>
    <lineage>
        <taxon>Bacteria</taxon>
        <taxon>Pseudomonadati</taxon>
        <taxon>Balneolota</taxon>
        <taxon>Balneolia</taxon>
        <taxon>Balneolales</taxon>
        <taxon>Balneolaceae</taxon>
        <taxon>Fodinibius</taxon>
    </lineage>
</organism>
<protein>
    <submittedName>
        <fullName evidence="5">Acetyltransferase (Isoleucine patch superfamily)</fullName>
    </submittedName>
</protein>
<dbReference type="RefSeq" id="WP_073067678.1">
    <property type="nucleotide sequence ID" value="NZ_FQUS01000025.1"/>
</dbReference>
<gene>
    <name evidence="5" type="ORF">SAMN05443144_12554</name>
</gene>
<dbReference type="PROSITE" id="PS00101">
    <property type="entry name" value="HEXAPEP_TRANSFERASES"/>
    <property type="match status" value="1"/>
</dbReference>
<accession>A0A1M5J346</accession>
<comment type="similarity">
    <text evidence="1">Belongs to the transferase hexapeptide repeat family.</text>
</comment>
<dbReference type="SUPFAM" id="SSF51161">
    <property type="entry name" value="Trimeric LpxA-like enzymes"/>
    <property type="match status" value="1"/>
</dbReference>
<dbReference type="Pfam" id="PF00132">
    <property type="entry name" value="Hexapep"/>
    <property type="match status" value="1"/>
</dbReference>
<sequence>MSLKSLIQKAIGFLASVLSKGNDIQLDAGYELPDFIKMRGATLRGRITIQGGCKIQDGVTIAAGSPVKIGRYTSLNGPSTKIRCEINKVIIGSFCSIARQVSIQEFNHRYDGLTTYHIFKNVFNEGVEKDIESSGAIVIGNDVWIGANASILSGVTLGHGAIIAANSVVTKDVPEYAIVGGIPAKTIKMRFNQSIIDRLLKLKWWDWDIKKIKKNRHLFEEALTLEKIDQIK</sequence>
<dbReference type="InterPro" id="IPR050179">
    <property type="entry name" value="Trans_hexapeptide_repeat"/>
</dbReference>
<keyword evidence="4" id="KW-0012">Acyltransferase</keyword>
<dbReference type="GO" id="GO:0016746">
    <property type="term" value="F:acyltransferase activity"/>
    <property type="evidence" value="ECO:0007669"/>
    <property type="project" value="UniProtKB-KW"/>
</dbReference>
<evidence type="ECO:0000256" key="4">
    <source>
        <dbReference type="ARBA" id="ARBA00023315"/>
    </source>
</evidence>
<dbReference type="InterPro" id="IPR001451">
    <property type="entry name" value="Hexapep"/>
</dbReference>
<dbReference type="InterPro" id="IPR011004">
    <property type="entry name" value="Trimer_LpxA-like_sf"/>
</dbReference>
<dbReference type="Gene3D" id="2.160.10.10">
    <property type="entry name" value="Hexapeptide repeat proteins"/>
    <property type="match status" value="1"/>
</dbReference>
<reference evidence="5 6" key="1">
    <citation type="submission" date="2016-11" db="EMBL/GenBank/DDBJ databases">
        <authorList>
            <person name="Jaros S."/>
            <person name="Januszkiewicz K."/>
            <person name="Wedrychowicz H."/>
        </authorList>
    </citation>
    <scope>NUCLEOTIDE SEQUENCE [LARGE SCALE GENOMIC DNA]</scope>
    <source>
        <strain evidence="5 6">DSM 21986</strain>
    </source>
</reference>
<keyword evidence="3" id="KW-0677">Repeat</keyword>
<dbReference type="STRING" id="1194090.SAMN05443144_12554"/>
<proteinExistence type="inferred from homology"/>
<name>A0A1M5J346_9BACT</name>
<evidence type="ECO:0000256" key="1">
    <source>
        <dbReference type="ARBA" id="ARBA00007274"/>
    </source>
</evidence>
<keyword evidence="2 5" id="KW-0808">Transferase</keyword>
<evidence type="ECO:0000313" key="6">
    <source>
        <dbReference type="Proteomes" id="UP000184041"/>
    </source>
</evidence>
<dbReference type="EMBL" id="FQUS01000025">
    <property type="protein sequence ID" value="SHG34962.1"/>
    <property type="molecule type" value="Genomic_DNA"/>
</dbReference>
<dbReference type="CDD" id="cd03349">
    <property type="entry name" value="LbH_XAT"/>
    <property type="match status" value="1"/>
</dbReference>
<dbReference type="Proteomes" id="UP000184041">
    <property type="component" value="Unassembled WGS sequence"/>
</dbReference>